<dbReference type="PANTHER" id="PTHR10519">
    <property type="entry name" value="GABA-B RECEPTOR"/>
    <property type="match status" value="1"/>
</dbReference>
<dbReference type="InterPro" id="IPR017978">
    <property type="entry name" value="GPCR_3_C"/>
</dbReference>
<dbReference type="GO" id="GO:0004965">
    <property type="term" value="F:G protein-coupled GABA receptor activity"/>
    <property type="evidence" value="ECO:0007669"/>
    <property type="project" value="InterPro"/>
</dbReference>
<keyword evidence="9" id="KW-0325">Glycoprotein</keyword>
<evidence type="ECO:0000256" key="4">
    <source>
        <dbReference type="ARBA" id="ARBA00022729"/>
    </source>
</evidence>
<dbReference type="OMA" id="YAYDALF"/>
<protein>
    <recommendedName>
        <fullName evidence="11">Gamma-aminobutyric acid type B receptor subunit 2</fullName>
    </recommendedName>
</protein>
<dbReference type="Proteomes" id="UP000694845">
    <property type="component" value="Unplaced"/>
</dbReference>
<dbReference type="GO" id="GO:0007214">
    <property type="term" value="P:gamma-aminobutyric acid signaling pathway"/>
    <property type="evidence" value="ECO:0007669"/>
    <property type="project" value="TreeGrafter"/>
</dbReference>
<keyword evidence="6" id="KW-0297">G-protein coupled receptor</keyword>
<evidence type="ECO:0000256" key="11">
    <source>
        <dbReference type="ARBA" id="ARBA00073785"/>
    </source>
</evidence>
<name>A0A8B7Y3G4_ACAPL</name>
<dbReference type="CDD" id="cd15047">
    <property type="entry name" value="7tmC_GABA-B-like"/>
    <property type="match status" value="1"/>
</dbReference>
<evidence type="ECO:0000256" key="12">
    <source>
        <dbReference type="SAM" id="Phobius"/>
    </source>
</evidence>
<feature type="domain" description="G-protein coupled receptors family 3 profile" evidence="13">
    <location>
        <begin position="309"/>
        <end position="574"/>
    </location>
</feature>
<evidence type="ECO:0000256" key="6">
    <source>
        <dbReference type="ARBA" id="ARBA00023040"/>
    </source>
</evidence>
<dbReference type="InterPro" id="IPR028082">
    <property type="entry name" value="Peripla_BP_I"/>
</dbReference>
<comment type="subcellular location">
    <subcellularLocation>
        <location evidence="1">Cell membrane</location>
        <topology evidence="1">Multi-pass membrane protein</topology>
    </subcellularLocation>
</comment>
<feature type="transmembrane region" description="Helical" evidence="12">
    <location>
        <begin position="371"/>
        <end position="395"/>
    </location>
</feature>
<evidence type="ECO:0000256" key="5">
    <source>
        <dbReference type="ARBA" id="ARBA00022989"/>
    </source>
</evidence>
<proteinExistence type="predicted"/>
<feature type="transmembrane region" description="Helical" evidence="12">
    <location>
        <begin position="340"/>
        <end position="359"/>
    </location>
</feature>
<evidence type="ECO:0000256" key="9">
    <source>
        <dbReference type="ARBA" id="ARBA00023180"/>
    </source>
</evidence>
<evidence type="ECO:0000313" key="14">
    <source>
        <dbReference type="Proteomes" id="UP000694845"/>
    </source>
</evidence>
<feature type="transmembrane region" description="Helical" evidence="12">
    <location>
        <begin position="480"/>
        <end position="502"/>
    </location>
</feature>
<dbReference type="InterPro" id="IPR001828">
    <property type="entry name" value="ANF_lig-bd_rcpt"/>
</dbReference>
<evidence type="ECO:0000256" key="8">
    <source>
        <dbReference type="ARBA" id="ARBA00023170"/>
    </source>
</evidence>
<dbReference type="GeneID" id="110976988"/>
<reference evidence="15" key="1">
    <citation type="submission" date="2025-08" db="UniProtKB">
        <authorList>
            <consortium name="RefSeq"/>
        </authorList>
    </citation>
    <scope>IDENTIFICATION</scope>
</reference>
<dbReference type="PRINTS" id="PR01176">
    <property type="entry name" value="GABABRECEPTR"/>
</dbReference>
<dbReference type="PANTHER" id="PTHR10519:SF74">
    <property type="entry name" value="GAMMA-AMINOBUTYRIC ACID TYPE B RECEPTOR SUBUNIT 2"/>
    <property type="match status" value="1"/>
</dbReference>
<dbReference type="RefSeq" id="XP_022086436.1">
    <property type="nucleotide sequence ID" value="XM_022230744.1"/>
</dbReference>
<sequence length="643" mass="72849">MKKMNWTRCGLIFEETSFRQHFDDLAELLRASGISVVAMETVHDVTQSREQIKSLKGHDARIFFMGFYPEAAKYVFCQIYNNGLEGPRYVWIIPGWYAAGWWTTASVNTHGCSAEQLEKLILYHILVSGVQIIDNIDRIDYYGLKPQIDPQQRKFLEWLRSQSLIDNNWATLAYAYDALFVIALTLNSSIADLEDLVPPRRLEEFGLSDREVSNILLRNAKAIDVYGVTDHLVIGEDKARDFTEYVFMEQNQGNTSYVKVAKYEIEKKSVSLLQGQTFMWSGNEIPVDGITKIKERVTVPFISKIICYILCAIGTVLALFFWAINVRYRKKRAIKLSSPMLNNMIICGCLLLYTSVFVFGLDKSTLKDGTFITICFIESTLVCIGISLSFGALFLKTYRIHLVWTNSMRHAKRIEISDTKLMAGVAAMVTVDVIVIALWIIMDTTQVNNVLLEPKLDESNTFPEVYIIPTYRECNSDHQVVFTALIFVIKGLLMLGGSFLAWEMRRISIAELNDSRFIIMSIYVVVLTLAITIPTLTVLPENRGLYFNVKSMAIIVANTLVLCLVFVPKVTLFFKTNDGDLKLHFGRDQSGISRSTISTLPGQTTALVDKLVKKQSQLSQLTVHLVKLLANEKVQVTKDNKGK</sequence>
<evidence type="ECO:0000313" key="15">
    <source>
        <dbReference type="RefSeq" id="XP_022086436.1"/>
    </source>
</evidence>
<dbReference type="Pfam" id="PF01094">
    <property type="entry name" value="ANF_receptor"/>
    <property type="match status" value="1"/>
</dbReference>
<keyword evidence="8" id="KW-0675">Receptor</keyword>
<feature type="transmembrane region" description="Helical" evidence="12">
    <location>
        <begin position="421"/>
        <end position="442"/>
    </location>
</feature>
<dbReference type="AlphaFoldDB" id="A0A8B7Y3G4"/>
<organism evidence="14 15">
    <name type="scientific">Acanthaster planci</name>
    <name type="common">Crown-of-thorns starfish</name>
    <dbReference type="NCBI Taxonomy" id="133434"/>
    <lineage>
        <taxon>Eukaryota</taxon>
        <taxon>Metazoa</taxon>
        <taxon>Echinodermata</taxon>
        <taxon>Eleutherozoa</taxon>
        <taxon>Asterozoa</taxon>
        <taxon>Asteroidea</taxon>
        <taxon>Valvatacea</taxon>
        <taxon>Valvatida</taxon>
        <taxon>Acanthasteridae</taxon>
        <taxon>Acanthaster</taxon>
    </lineage>
</organism>
<keyword evidence="7 12" id="KW-0472">Membrane</keyword>
<dbReference type="SUPFAM" id="SSF53822">
    <property type="entry name" value="Periplasmic binding protein-like I"/>
    <property type="match status" value="1"/>
</dbReference>
<evidence type="ECO:0000256" key="3">
    <source>
        <dbReference type="ARBA" id="ARBA00022692"/>
    </source>
</evidence>
<evidence type="ECO:0000259" key="13">
    <source>
        <dbReference type="PROSITE" id="PS50259"/>
    </source>
</evidence>
<gene>
    <name evidence="15" type="primary">LOC110976988</name>
</gene>
<keyword evidence="2" id="KW-1003">Cell membrane</keyword>
<keyword evidence="4" id="KW-0732">Signal</keyword>
<keyword evidence="14" id="KW-1185">Reference proteome</keyword>
<dbReference type="PROSITE" id="PS50259">
    <property type="entry name" value="G_PROTEIN_RECEP_F3_4"/>
    <property type="match status" value="1"/>
</dbReference>
<dbReference type="InterPro" id="IPR002455">
    <property type="entry name" value="GPCR3_GABA-B"/>
</dbReference>
<dbReference type="FunFam" id="3.40.50.2300:FF:000063">
    <property type="entry name" value="Gamma-aminobutyric acid type B receptor subunit"/>
    <property type="match status" value="1"/>
</dbReference>
<feature type="transmembrane region" description="Helical" evidence="12">
    <location>
        <begin position="301"/>
        <end position="328"/>
    </location>
</feature>
<dbReference type="KEGG" id="aplc:110976988"/>
<dbReference type="PRINTS" id="PR01177">
    <property type="entry name" value="GABAB1RECPTR"/>
</dbReference>
<evidence type="ECO:0000256" key="2">
    <source>
        <dbReference type="ARBA" id="ARBA00022475"/>
    </source>
</evidence>
<dbReference type="GO" id="GO:0038039">
    <property type="term" value="C:G protein-coupled receptor heterodimeric complex"/>
    <property type="evidence" value="ECO:0007669"/>
    <property type="project" value="TreeGrafter"/>
</dbReference>
<feature type="transmembrane region" description="Helical" evidence="12">
    <location>
        <begin position="517"/>
        <end position="539"/>
    </location>
</feature>
<dbReference type="Pfam" id="PF00003">
    <property type="entry name" value="7tm_3"/>
    <property type="match status" value="1"/>
</dbReference>
<evidence type="ECO:0000256" key="1">
    <source>
        <dbReference type="ARBA" id="ARBA00004651"/>
    </source>
</evidence>
<keyword evidence="5 12" id="KW-1133">Transmembrane helix</keyword>
<evidence type="ECO:0000256" key="7">
    <source>
        <dbReference type="ARBA" id="ARBA00023136"/>
    </source>
</evidence>
<accession>A0A8B7Y3G4</accession>
<evidence type="ECO:0000256" key="10">
    <source>
        <dbReference type="ARBA" id="ARBA00023224"/>
    </source>
</evidence>
<keyword evidence="3 12" id="KW-0812">Transmembrane</keyword>
<dbReference type="OrthoDB" id="411630at2759"/>
<dbReference type="Gene3D" id="3.40.50.2300">
    <property type="match status" value="2"/>
</dbReference>
<keyword evidence="10" id="KW-0807">Transducer</keyword>
<feature type="transmembrane region" description="Helical" evidence="12">
    <location>
        <begin position="545"/>
        <end position="567"/>
    </location>
</feature>